<proteinExistence type="predicted"/>
<protein>
    <submittedName>
        <fullName evidence="1">Uncharacterized protein</fullName>
    </submittedName>
</protein>
<evidence type="ECO:0000313" key="1">
    <source>
        <dbReference type="EMBL" id="KAF2773087.1"/>
    </source>
</evidence>
<organism evidence="1 2">
    <name type="scientific">Teratosphaeria nubilosa</name>
    <dbReference type="NCBI Taxonomy" id="161662"/>
    <lineage>
        <taxon>Eukaryota</taxon>
        <taxon>Fungi</taxon>
        <taxon>Dikarya</taxon>
        <taxon>Ascomycota</taxon>
        <taxon>Pezizomycotina</taxon>
        <taxon>Dothideomycetes</taxon>
        <taxon>Dothideomycetidae</taxon>
        <taxon>Mycosphaerellales</taxon>
        <taxon>Teratosphaeriaceae</taxon>
        <taxon>Teratosphaeria</taxon>
    </lineage>
</organism>
<gene>
    <name evidence="1" type="ORF">EJ03DRAFT_153354</name>
</gene>
<keyword evidence="2" id="KW-1185">Reference proteome</keyword>
<dbReference type="Proteomes" id="UP000799436">
    <property type="component" value="Unassembled WGS sequence"/>
</dbReference>
<accession>A0A6G1LJL0</accession>
<reference evidence="1" key="1">
    <citation type="journal article" date="2020" name="Stud. Mycol.">
        <title>101 Dothideomycetes genomes: a test case for predicting lifestyles and emergence of pathogens.</title>
        <authorList>
            <person name="Haridas S."/>
            <person name="Albert R."/>
            <person name="Binder M."/>
            <person name="Bloem J."/>
            <person name="Labutti K."/>
            <person name="Salamov A."/>
            <person name="Andreopoulos B."/>
            <person name="Baker S."/>
            <person name="Barry K."/>
            <person name="Bills G."/>
            <person name="Bluhm B."/>
            <person name="Cannon C."/>
            <person name="Castanera R."/>
            <person name="Culley D."/>
            <person name="Daum C."/>
            <person name="Ezra D."/>
            <person name="Gonzalez J."/>
            <person name="Henrissat B."/>
            <person name="Kuo A."/>
            <person name="Liang C."/>
            <person name="Lipzen A."/>
            <person name="Lutzoni F."/>
            <person name="Magnuson J."/>
            <person name="Mondo S."/>
            <person name="Nolan M."/>
            <person name="Ohm R."/>
            <person name="Pangilinan J."/>
            <person name="Park H.-J."/>
            <person name="Ramirez L."/>
            <person name="Alfaro M."/>
            <person name="Sun H."/>
            <person name="Tritt A."/>
            <person name="Yoshinaga Y."/>
            <person name="Zwiers L.-H."/>
            <person name="Turgeon B."/>
            <person name="Goodwin S."/>
            <person name="Spatafora J."/>
            <person name="Crous P."/>
            <person name="Grigoriev I."/>
        </authorList>
    </citation>
    <scope>NUCLEOTIDE SEQUENCE</scope>
    <source>
        <strain evidence="1">CBS 116005</strain>
    </source>
</reference>
<dbReference type="EMBL" id="ML995812">
    <property type="protein sequence ID" value="KAF2773087.1"/>
    <property type="molecule type" value="Genomic_DNA"/>
</dbReference>
<sequence length="116" mass="13122">MPELISLKLDIATRDEYILGKRDGGSCSERKETMLHHHAKNIANKVFGTVGPLCVRFVALALNFTHVNSLLRQDVVKLTFVRGKQFDLYGNLGFIGLPMETSLIKYHEPCSEIIYE</sequence>
<dbReference type="AlphaFoldDB" id="A0A6G1LJL0"/>
<evidence type="ECO:0000313" key="2">
    <source>
        <dbReference type="Proteomes" id="UP000799436"/>
    </source>
</evidence>
<name>A0A6G1LJL0_9PEZI</name>